<dbReference type="Proteomes" id="UP000550501">
    <property type="component" value="Unassembled WGS sequence"/>
</dbReference>
<proteinExistence type="predicted"/>
<keyword evidence="3" id="KW-1185">Reference proteome</keyword>
<gene>
    <name evidence="2" type="ORF">FHR72_005227</name>
</gene>
<dbReference type="InterPro" id="IPR032710">
    <property type="entry name" value="NTF2-like_dom_sf"/>
</dbReference>
<dbReference type="Pfam" id="PF13577">
    <property type="entry name" value="SnoaL_4"/>
    <property type="match status" value="1"/>
</dbReference>
<organism evidence="2 3">
    <name type="scientific">Mycolicibacterium iranicum</name>
    <name type="common">Mycobacterium iranicum</name>
    <dbReference type="NCBI Taxonomy" id="912594"/>
    <lineage>
        <taxon>Bacteria</taxon>
        <taxon>Bacillati</taxon>
        <taxon>Actinomycetota</taxon>
        <taxon>Actinomycetes</taxon>
        <taxon>Mycobacteriales</taxon>
        <taxon>Mycobacteriaceae</taxon>
        <taxon>Mycolicibacterium</taxon>
    </lineage>
</organism>
<name>A0A839QI34_MYCIR</name>
<dbReference type="AlphaFoldDB" id="A0A839QI34"/>
<evidence type="ECO:0000313" key="2">
    <source>
        <dbReference type="EMBL" id="MBB2993716.1"/>
    </source>
</evidence>
<dbReference type="RefSeq" id="WP_183474301.1">
    <property type="nucleotide sequence ID" value="NZ_JACHVU010000022.1"/>
</dbReference>
<dbReference type="Gene3D" id="3.10.450.50">
    <property type="match status" value="1"/>
</dbReference>
<dbReference type="SUPFAM" id="SSF54427">
    <property type="entry name" value="NTF2-like"/>
    <property type="match status" value="1"/>
</dbReference>
<evidence type="ECO:0000259" key="1">
    <source>
        <dbReference type="Pfam" id="PF13577"/>
    </source>
</evidence>
<evidence type="ECO:0000313" key="3">
    <source>
        <dbReference type="Proteomes" id="UP000550501"/>
    </source>
</evidence>
<sequence>MAEEPDITVLLQRLQRLEDERDIAALIASYGPAVDSADADIAAELWVQDGIYDVEGWRMGSAADVRAMVSSESHRELVASGCCHFLGPVVVTVTGSDAVALCESLVLLRREAPLPDSTFDHQAWKVSAQEYLVWRATANTFELARTDCGWRIVRRISRMLNGDPAAHRLLRSGLAGLRAADPEGQQNGR</sequence>
<dbReference type="InterPro" id="IPR037401">
    <property type="entry name" value="SnoaL-like"/>
</dbReference>
<dbReference type="EMBL" id="JACHVU010000022">
    <property type="protein sequence ID" value="MBB2993716.1"/>
    <property type="molecule type" value="Genomic_DNA"/>
</dbReference>
<accession>A0A839QI34</accession>
<reference evidence="2 3" key="1">
    <citation type="submission" date="2020-08" db="EMBL/GenBank/DDBJ databases">
        <title>The Agave Microbiome: Exploring the role of microbial communities in plant adaptations to desert environments.</title>
        <authorList>
            <person name="Partida-Martinez L.P."/>
        </authorList>
    </citation>
    <scope>NUCLEOTIDE SEQUENCE [LARGE SCALE GENOMIC DNA]</scope>
    <source>
        <strain evidence="2 3">AT2.18</strain>
    </source>
</reference>
<comment type="caution">
    <text evidence="2">The sequence shown here is derived from an EMBL/GenBank/DDBJ whole genome shotgun (WGS) entry which is preliminary data.</text>
</comment>
<protein>
    <recommendedName>
        <fullName evidence="1">SnoaL-like domain-containing protein</fullName>
    </recommendedName>
</protein>
<feature type="domain" description="SnoaL-like" evidence="1">
    <location>
        <begin position="15"/>
        <end position="155"/>
    </location>
</feature>